<protein>
    <submittedName>
        <fullName evidence="1">Uncharacterized protein</fullName>
    </submittedName>
</protein>
<dbReference type="GeneID" id="78301790"/>
<evidence type="ECO:0000313" key="1">
    <source>
        <dbReference type="EMBL" id="SIS54975.1"/>
    </source>
</evidence>
<dbReference type="AlphaFoldDB" id="A0A1N7K052"/>
<sequence>MIETEISITVNRKPDINLIEQKIIENKFQFPIYIREYEFSYQINFTSDYEEWELDTAILNSFPGYEFTKNLEKGRKEIRIQIMRYQSELSTDGWGRQIENPLNETKYLVKTSASKPEKFSPKIKVLFEDKEEYYFINIVDGINKTTDEKGFLLLDDFKTKNEDGNAEILKDKLYKSPQEAFQWGFYKISDVVENDFNIYLENKKKEIREIQKLPRKIIRDFINACNSSDESNILKHLDEQIIFEKRKNWKTIFEVEGISKFKEYLSSSEQELCGKDFKIRSSWNFNLPNVTIGVKYFPSSVDKGSKFNLKYEQMTITLDNNKIVGIIYEI</sequence>
<evidence type="ECO:0000313" key="2">
    <source>
        <dbReference type="Proteomes" id="UP000185781"/>
    </source>
</evidence>
<organism evidence="1 2">
    <name type="scientific">Chryseobacterium gambrini</name>
    <dbReference type="NCBI Taxonomy" id="373672"/>
    <lineage>
        <taxon>Bacteria</taxon>
        <taxon>Pseudomonadati</taxon>
        <taxon>Bacteroidota</taxon>
        <taxon>Flavobacteriia</taxon>
        <taxon>Flavobacteriales</taxon>
        <taxon>Weeksellaceae</taxon>
        <taxon>Chryseobacterium group</taxon>
        <taxon>Chryseobacterium</taxon>
    </lineage>
</organism>
<accession>A0A1N7K052</accession>
<dbReference type="OrthoDB" id="1228870at2"/>
<gene>
    <name evidence="1" type="ORF">SAMN05421785_101201</name>
</gene>
<dbReference type="RefSeq" id="WP_024566582.1">
    <property type="nucleotide sequence ID" value="NZ_FTOV01000001.1"/>
</dbReference>
<dbReference type="EMBL" id="FTOV01000001">
    <property type="protein sequence ID" value="SIS54975.1"/>
    <property type="molecule type" value="Genomic_DNA"/>
</dbReference>
<reference evidence="1 2" key="1">
    <citation type="submission" date="2017-01" db="EMBL/GenBank/DDBJ databases">
        <authorList>
            <person name="Mah S.A."/>
            <person name="Swanson W.J."/>
            <person name="Moy G.W."/>
            <person name="Vacquier V.D."/>
        </authorList>
    </citation>
    <scope>NUCLEOTIDE SEQUENCE [LARGE SCALE GENOMIC DNA]</scope>
    <source>
        <strain evidence="1 2">DSM 18014</strain>
    </source>
</reference>
<name>A0A1N7K052_9FLAO</name>
<proteinExistence type="predicted"/>
<dbReference type="Proteomes" id="UP000185781">
    <property type="component" value="Unassembled WGS sequence"/>
</dbReference>